<dbReference type="Proteomes" id="UP000572817">
    <property type="component" value="Unassembled WGS sequence"/>
</dbReference>
<sequence>MDYQYGPAPPRPEYQPPYRPYQPQAPPGRAQSRPPARAEPDLAPKQHVRGRARYYYDTDSESESDFSDSSDDERDDRRVMRRPRSERGRSASRSPPPPRNRKPKKDFSLQNERYTLTKAAKAAAMSAAVEAVRCRSEPGPWNGQKGARCATAAVCGGLIGSLRNGRLRPDSKLPYAEAAVTGFYAVDFLKRVLRQTEYADQTEKLHKEEREEEERRTRERESRRRSRSRARSRGVSRSRSRPRRRVEYHEWEASPVRGR</sequence>
<evidence type="ECO:0000313" key="3">
    <source>
        <dbReference type="Proteomes" id="UP000572817"/>
    </source>
</evidence>
<dbReference type="EMBL" id="WWBZ02000001">
    <property type="protein sequence ID" value="KAF4313185.1"/>
    <property type="molecule type" value="Genomic_DNA"/>
</dbReference>
<feature type="compositionally biased region" description="Pro residues" evidence="1">
    <location>
        <begin position="7"/>
        <end position="26"/>
    </location>
</feature>
<dbReference type="AlphaFoldDB" id="A0A8H4J507"/>
<keyword evidence="3" id="KW-1185">Reference proteome</keyword>
<feature type="compositionally biased region" description="Basic and acidic residues" evidence="1">
    <location>
        <begin position="201"/>
        <end position="222"/>
    </location>
</feature>
<feature type="compositionally biased region" description="Basic residues" evidence="1">
    <location>
        <begin position="223"/>
        <end position="244"/>
    </location>
</feature>
<feature type="region of interest" description="Disordered" evidence="1">
    <location>
        <begin position="1"/>
        <end position="114"/>
    </location>
</feature>
<dbReference type="OrthoDB" id="5407645at2759"/>
<feature type="compositionally biased region" description="Acidic residues" evidence="1">
    <location>
        <begin position="58"/>
        <end position="74"/>
    </location>
</feature>
<evidence type="ECO:0000313" key="2">
    <source>
        <dbReference type="EMBL" id="KAF4313185.1"/>
    </source>
</evidence>
<accession>A0A8H4J507</accession>
<organism evidence="2 3">
    <name type="scientific">Botryosphaeria dothidea</name>
    <dbReference type="NCBI Taxonomy" id="55169"/>
    <lineage>
        <taxon>Eukaryota</taxon>
        <taxon>Fungi</taxon>
        <taxon>Dikarya</taxon>
        <taxon>Ascomycota</taxon>
        <taxon>Pezizomycotina</taxon>
        <taxon>Dothideomycetes</taxon>
        <taxon>Dothideomycetes incertae sedis</taxon>
        <taxon>Botryosphaeriales</taxon>
        <taxon>Botryosphaeriaceae</taxon>
        <taxon>Botryosphaeria</taxon>
    </lineage>
</organism>
<gene>
    <name evidence="2" type="ORF">GTA08_BOTSDO01766</name>
</gene>
<feature type="region of interest" description="Disordered" evidence="1">
    <location>
        <begin position="201"/>
        <end position="259"/>
    </location>
</feature>
<feature type="compositionally biased region" description="Basic and acidic residues" evidence="1">
    <location>
        <begin position="75"/>
        <end position="89"/>
    </location>
</feature>
<protein>
    <submittedName>
        <fullName evidence="2">Uncharacterized protein</fullName>
    </submittedName>
</protein>
<reference evidence="2" key="1">
    <citation type="submission" date="2020-04" db="EMBL/GenBank/DDBJ databases">
        <title>Genome Assembly and Annotation of Botryosphaeria dothidea sdau 11-99, a Latent Pathogen of Apple Fruit Ring Rot in China.</title>
        <authorList>
            <person name="Yu C."/>
            <person name="Diao Y."/>
            <person name="Lu Q."/>
            <person name="Zhao J."/>
            <person name="Cui S."/>
            <person name="Peng C."/>
            <person name="He B."/>
            <person name="Liu H."/>
        </authorList>
    </citation>
    <scope>NUCLEOTIDE SEQUENCE [LARGE SCALE GENOMIC DNA]</scope>
    <source>
        <strain evidence="2">Sdau11-99</strain>
    </source>
</reference>
<evidence type="ECO:0000256" key="1">
    <source>
        <dbReference type="SAM" id="MobiDB-lite"/>
    </source>
</evidence>
<comment type="caution">
    <text evidence="2">The sequence shown here is derived from an EMBL/GenBank/DDBJ whole genome shotgun (WGS) entry which is preliminary data.</text>
</comment>
<proteinExistence type="predicted"/>
<name>A0A8H4J507_9PEZI</name>